<comment type="caution">
    <text evidence="3">The sequence shown here is derived from an EMBL/GenBank/DDBJ whole genome shotgun (WGS) entry which is preliminary data.</text>
</comment>
<dbReference type="PANTHER" id="PTHR37300:SF1">
    <property type="entry name" value="UPF0291 PROTEIN YNZC"/>
    <property type="match status" value="1"/>
</dbReference>
<protein>
    <recommendedName>
        <fullName evidence="2">UPF0291 protein OCV99_02885</fullName>
    </recommendedName>
</protein>
<dbReference type="SUPFAM" id="SSF158221">
    <property type="entry name" value="YnzC-like"/>
    <property type="match status" value="1"/>
</dbReference>
<dbReference type="HAMAP" id="MF_01103">
    <property type="entry name" value="UPF0291"/>
    <property type="match status" value="1"/>
</dbReference>
<dbReference type="EMBL" id="JAOQJU010000002">
    <property type="protein sequence ID" value="MCU6685510.1"/>
    <property type="molecule type" value="Genomic_DNA"/>
</dbReference>
<evidence type="ECO:0000313" key="4">
    <source>
        <dbReference type="Proteomes" id="UP001652431"/>
    </source>
</evidence>
<dbReference type="InterPro" id="IPR009242">
    <property type="entry name" value="DUF896"/>
</dbReference>
<evidence type="ECO:0000256" key="1">
    <source>
        <dbReference type="ARBA" id="ARBA00022490"/>
    </source>
</evidence>
<evidence type="ECO:0000313" key="3">
    <source>
        <dbReference type="EMBL" id="MCU6685510.1"/>
    </source>
</evidence>
<comment type="similarity">
    <text evidence="2">Belongs to the UPF0291 family.</text>
</comment>
<reference evidence="3 4" key="1">
    <citation type="journal article" date="2021" name="ISME Commun">
        <title>Automated analysis of genomic sequences facilitates high-throughput and comprehensive description of bacteria.</title>
        <authorList>
            <person name="Hitch T.C.A."/>
        </authorList>
    </citation>
    <scope>NUCLEOTIDE SEQUENCE [LARGE SCALE GENOMIC DNA]</scope>
    <source>
        <strain evidence="3 4">Sanger_03</strain>
    </source>
</reference>
<gene>
    <name evidence="3" type="ORF">OCV99_02885</name>
</gene>
<dbReference type="RefSeq" id="WP_158367983.1">
    <property type="nucleotide sequence ID" value="NZ_JAOQJU010000002.1"/>
</dbReference>
<proteinExistence type="inferred from homology"/>
<sequence>MNEEKITRINELYRKSKAEGLTDTEKKEQQLLRREYIDAVRRNLRGQLNNISIKEADGSITDLGEKYGNKKGN</sequence>
<organism evidence="3 4">
    <name type="scientific">Dorea acetigenes</name>
    <dbReference type="NCBI Taxonomy" id="2981787"/>
    <lineage>
        <taxon>Bacteria</taxon>
        <taxon>Bacillati</taxon>
        <taxon>Bacillota</taxon>
        <taxon>Clostridia</taxon>
        <taxon>Lachnospirales</taxon>
        <taxon>Lachnospiraceae</taxon>
        <taxon>Dorea</taxon>
    </lineage>
</organism>
<dbReference type="PANTHER" id="PTHR37300">
    <property type="entry name" value="UPF0291 PROTEIN CBO2609/CLC_2481"/>
    <property type="match status" value="1"/>
</dbReference>
<name>A0ABT2RJC0_9FIRM</name>
<keyword evidence="1 2" id="KW-0963">Cytoplasm</keyword>
<comment type="subcellular location">
    <subcellularLocation>
        <location evidence="2">Cytoplasm</location>
    </subcellularLocation>
</comment>
<dbReference type="Proteomes" id="UP001652431">
    <property type="component" value="Unassembled WGS sequence"/>
</dbReference>
<accession>A0ABT2RJC0</accession>
<evidence type="ECO:0000256" key="2">
    <source>
        <dbReference type="HAMAP-Rule" id="MF_01103"/>
    </source>
</evidence>
<dbReference type="Gene3D" id="1.10.287.540">
    <property type="entry name" value="Helix hairpin bin"/>
    <property type="match status" value="1"/>
</dbReference>
<keyword evidence="4" id="KW-1185">Reference proteome</keyword>
<dbReference type="Pfam" id="PF05979">
    <property type="entry name" value="DUF896"/>
    <property type="match status" value="1"/>
</dbReference>